<reference evidence="2 3" key="1">
    <citation type="submission" date="2016-10" db="EMBL/GenBank/DDBJ databases">
        <authorList>
            <person name="de Groot N.N."/>
        </authorList>
    </citation>
    <scope>NUCLEOTIDE SEQUENCE [LARGE SCALE GENOMIC DNA]</scope>
    <source>
        <strain evidence="2 3">DSM 43019</strain>
    </source>
</reference>
<dbReference type="RefSeq" id="WP_143133978.1">
    <property type="nucleotide sequence ID" value="NZ_BOMT01000056.1"/>
</dbReference>
<feature type="chain" id="PRO_5011704474" evidence="1">
    <location>
        <begin position="32"/>
        <end position="145"/>
    </location>
</feature>
<evidence type="ECO:0000313" key="2">
    <source>
        <dbReference type="EMBL" id="SFF42637.1"/>
    </source>
</evidence>
<evidence type="ECO:0000313" key="3">
    <source>
        <dbReference type="Proteomes" id="UP000199645"/>
    </source>
</evidence>
<dbReference type="OrthoDB" id="9839217at2"/>
<proteinExistence type="predicted"/>
<dbReference type="AlphaFoldDB" id="A0A1I2INL1"/>
<organism evidence="2 3">
    <name type="scientific">Actinoplanes philippinensis</name>
    <dbReference type="NCBI Taxonomy" id="35752"/>
    <lineage>
        <taxon>Bacteria</taxon>
        <taxon>Bacillati</taxon>
        <taxon>Actinomycetota</taxon>
        <taxon>Actinomycetes</taxon>
        <taxon>Micromonosporales</taxon>
        <taxon>Micromonosporaceae</taxon>
        <taxon>Actinoplanes</taxon>
    </lineage>
</organism>
<feature type="signal peptide" evidence="1">
    <location>
        <begin position="1"/>
        <end position="31"/>
    </location>
</feature>
<keyword evidence="3" id="KW-1185">Reference proteome</keyword>
<accession>A0A1I2INL1</accession>
<protein>
    <submittedName>
        <fullName evidence="2">Uncharacterized protein</fullName>
    </submittedName>
</protein>
<sequence length="145" mass="14757">MSRLWNSRRIGAGLAVLMSAAAVSAPSPAMAAPAGWSVVNGAAAASGTTTYRSVAGGRYADVAGEISVGASDGQCYYLRYYVAADLLGQGANSARLCDQGVLPVESHAFLPLLGTRGFRIGLCRVAPGTPEEASIADLGAHCVRV</sequence>
<keyword evidence="1" id="KW-0732">Signal</keyword>
<name>A0A1I2INL1_9ACTN</name>
<dbReference type="EMBL" id="FONV01000010">
    <property type="protein sequence ID" value="SFF42637.1"/>
    <property type="molecule type" value="Genomic_DNA"/>
</dbReference>
<gene>
    <name evidence="2" type="ORF">SAMN05421541_110150</name>
</gene>
<evidence type="ECO:0000256" key="1">
    <source>
        <dbReference type="SAM" id="SignalP"/>
    </source>
</evidence>
<dbReference type="Proteomes" id="UP000199645">
    <property type="component" value="Unassembled WGS sequence"/>
</dbReference>